<keyword evidence="8" id="KW-0240">DNA-directed RNA polymerase</keyword>
<gene>
    <name evidence="8" type="primary">rpoE_22</name>
    <name evidence="8" type="ORF">Voc01_066920</name>
</gene>
<reference evidence="8" key="1">
    <citation type="submission" date="2021-01" db="EMBL/GenBank/DDBJ databases">
        <title>Whole genome shotgun sequence of Virgisporangium ochraceum NBRC 16418.</title>
        <authorList>
            <person name="Komaki H."/>
            <person name="Tamura T."/>
        </authorList>
    </citation>
    <scope>NUCLEOTIDE SEQUENCE</scope>
    <source>
        <strain evidence="8">NBRC 16418</strain>
    </source>
</reference>
<keyword evidence="5" id="KW-0804">Transcription</keyword>
<dbReference type="InterPro" id="IPR036388">
    <property type="entry name" value="WH-like_DNA-bd_sf"/>
</dbReference>
<dbReference type="EMBL" id="BOPH01000090">
    <property type="protein sequence ID" value="GIJ71775.1"/>
    <property type="molecule type" value="Genomic_DNA"/>
</dbReference>
<evidence type="ECO:0000313" key="8">
    <source>
        <dbReference type="EMBL" id="GIJ71775.1"/>
    </source>
</evidence>
<dbReference type="Gene3D" id="1.10.10.10">
    <property type="entry name" value="Winged helix-like DNA-binding domain superfamily/Winged helix DNA-binding domain"/>
    <property type="match status" value="1"/>
</dbReference>
<dbReference type="InterPro" id="IPR039425">
    <property type="entry name" value="RNA_pol_sigma-70-like"/>
</dbReference>
<evidence type="ECO:0000256" key="1">
    <source>
        <dbReference type="ARBA" id="ARBA00010641"/>
    </source>
</evidence>
<dbReference type="InterPro" id="IPR013249">
    <property type="entry name" value="RNA_pol_sigma70_r4_t2"/>
</dbReference>
<sequence>MDLATDHDRRTRTDAELIAAARAAPERFAVVFDRHYERIYAYAARRLGRDLAEDVASETFLVAFSRLAGYDPARVDAAPWLYGIASNLIARHARAEARRYRALAKLPADVAVAEIDVAARLDAATARGRLAAALARLPGPERNVLLLVAWAGLSQPEVALALDVPAGTVRSRLHRARQEMRASLSEGTL</sequence>
<dbReference type="CDD" id="cd06171">
    <property type="entry name" value="Sigma70_r4"/>
    <property type="match status" value="1"/>
</dbReference>
<comment type="similarity">
    <text evidence="1">Belongs to the sigma-70 factor family. ECF subfamily.</text>
</comment>
<dbReference type="InterPro" id="IPR014284">
    <property type="entry name" value="RNA_pol_sigma-70_dom"/>
</dbReference>
<evidence type="ECO:0000256" key="3">
    <source>
        <dbReference type="ARBA" id="ARBA00023082"/>
    </source>
</evidence>
<dbReference type="SUPFAM" id="SSF88659">
    <property type="entry name" value="Sigma3 and sigma4 domains of RNA polymerase sigma factors"/>
    <property type="match status" value="1"/>
</dbReference>
<dbReference type="Proteomes" id="UP000635606">
    <property type="component" value="Unassembled WGS sequence"/>
</dbReference>
<dbReference type="Gene3D" id="1.10.1740.10">
    <property type="match status" value="1"/>
</dbReference>
<name>A0A8J4A0B8_9ACTN</name>
<evidence type="ECO:0000256" key="4">
    <source>
        <dbReference type="ARBA" id="ARBA00023125"/>
    </source>
</evidence>
<dbReference type="GO" id="GO:0016987">
    <property type="term" value="F:sigma factor activity"/>
    <property type="evidence" value="ECO:0007669"/>
    <property type="project" value="UniProtKB-KW"/>
</dbReference>
<comment type="caution">
    <text evidence="8">The sequence shown here is derived from an EMBL/GenBank/DDBJ whole genome shotgun (WGS) entry which is preliminary data.</text>
</comment>
<dbReference type="GO" id="GO:0003677">
    <property type="term" value="F:DNA binding"/>
    <property type="evidence" value="ECO:0007669"/>
    <property type="project" value="UniProtKB-KW"/>
</dbReference>
<dbReference type="GO" id="GO:0006352">
    <property type="term" value="P:DNA-templated transcription initiation"/>
    <property type="evidence" value="ECO:0007669"/>
    <property type="project" value="InterPro"/>
</dbReference>
<dbReference type="InterPro" id="IPR007627">
    <property type="entry name" value="RNA_pol_sigma70_r2"/>
</dbReference>
<dbReference type="SUPFAM" id="SSF88946">
    <property type="entry name" value="Sigma2 domain of RNA polymerase sigma factors"/>
    <property type="match status" value="1"/>
</dbReference>
<dbReference type="InterPro" id="IPR013324">
    <property type="entry name" value="RNA_pol_sigma_r3/r4-like"/>
</dbReference>
<keyword evidence="3" id="KW-0731">Sigma factor</keyword>
<proteinExistence type="inferred from homology"/>
<keyword evidence="4" id="KW-0238">DNA-binding</keyword>
<dbReference type="AlphaFoldDB" id="A0A8J4A0B8"/>
<dbReference type="Pfam" id="PF04542">
    <property type="entry name" value="Sigma70_r2"/>
    <property type="match status" value="1"/>
</dbReference>
<dbReference type="Pfam" id="PF08281">
    <property type="entry name" value="Sigma70_r4_2"/>
    <property type="match status" value="1"/>
</dbReference>
<evidence type="ECO:0000259" key="6">
    <source>
        <dbReference type="Pfam" id="PF04542"/>
    </source>
</evidence>
<feature type="domain" description="RNA polymerase sigma-70 region 2" evidence="6">
    <location>
        <begin position="32"/>
        <end position="99"/>
    </location>
</feature>
<dbReference type="PANTHER" id="PTHR43133:SF8">
    <property type="entry name" value="RNA POLYMERASE SIGMA FACTOR HI_1459-RELATED"/>
    <property type="match status" value="1"/>
</dbReference>
<evidence type="ECO:0000256" key="2">
    <source>
        <dbReference type="ARBA" id="ARBA00023015"/>
    </source>
</evidence>
<organism evidence="8 9">
    <name type="scientific">Virgisporangium ochraceum</name>
    <dbReference type="NCBI Taxonomy" id="65505"/>
    <lineage>
        <taxon>Bacteria</taxon>
        <taxon>Bacillati</taxon>
        <taxon>Actinomycetota</taxon>
        <taxon>Actinomycetes</taxon>
        <taxon>Micromonosporales</taxon>
        <taxon>Micromonosporaceae</taxon>
        <taxon>Virgisporangium</taxon>
    </lineage>
</organism>
<evidence type="ECO:0000256" key="5">
    <source>
        <dbReference type="ARBA" id="ARBA00023163"/>
    </source>
</evidence>
<evidence type="ECO:0000313" key="9">
    <source>
        <dbReference type="Proteomes" id="UP000635606"/>
    </source>
</evidence>
<dbReference type="GO" id="GO:0000428">
    <property type="term" value="C:DNA-directed RNA polymerase complex"/>
    <property type="evidence" value="ECO:0007669"/>
    <property type="project" value="UniProtKB-KW"/>
</dbReference>
<feature type="domain" description="RNA polymerase sigma factor 70 region 4 type 2" evidence="7">
    <location>
        <begin position="128"/>
        <end position="180"/>
    </location>
</feature>
<keyword evidence="2" id="KW-0805">Transcription regulation</keyword>
<dbReference type="RefSeq" id="WP_203931642.1">
    <property type="nucleotide sequence ID" value="NZ_BOPH01000090.1"/>
</dbReference>
<keyword evidence="9" id="KW-1185">Reference proteome</keyword>
<dbReference type="NCBIfam" id="TIGR02937">
    <property type="entry name" value="sigma70-ECF"/>
    <property type="match status" value="1"/>
</dbReference>
<accession>A0A8J4A0B8</accession>
<protein>
    <submittedName>
        <fullName evidence="8">DNA-directed RNA polymerase sigma-70 factor</fullName>
    </submittedName>
</protein>
<evidence type="ECO:0000259" key="7">
    <source>
        <dbReference type="Pfam" id="PF08281"/>
    </source>
</evidence>
<dbReference type="InterPro" id="IPR013325">
    <property type="entry name" value="RNA_pol_sigma_r2"/>
</dbReference>
<dbReference type="PANTHER" id="PTHR43133">
    <property type="entry name" value="RNA POLYMERASE ECF-TYPE SIGMA FACTO"/>
    <property type="match status" value="1"/>
</dbReference>